<protein>
    <submittedName>
        <fullName evidence="2">Uncharacterized protein</fullName>
    </submittedName>
</protein>
<proteinExistence type="predicted"/>
<sequence length="189" mass="21485">MNSDPESKEKNKRLYLEDKYAKKSSSYLKQTAAVFQLKSGGKNLTTEDYATNLCSYFDSAKSCSTLTMGDLNNVLTGLKGAKNPHTVQPTERNEGFEEKDTLNDPRSKLLTCKTLTCGEHVAEVWWHEEKDELQWYLGIASETVDANNQSEKIKISYLYRSEQSASSWKFPETAQEIETPFSNILHFGF</sequence>
<gene>
    <name evidence="2" type="ORF">MNOR_LOCUS5801</name>
</gene>
<evidence type="ECO:0000313" key="3">
    <source>
        <dbReference type="Proteomes" id="UP001497623"/>
    </source>
</evidence>
<evidence type="ECO:0000313" key="2">
    <source>
        <dbReference type="EMBL" id="CAL4066554.1"/>
    </source>
</evidence>
<feature type="compositionally biased region" description="Basic and acidic residues" evidence="1">
    <location>
        <begin position="91"/>
        <end position="101"/>
    </location>
</feature>
<feature type="region of interest" description="Disordered" evidence="1">
    <location>
        <begin position="80"/>
        <end position="101"/>
    </location>
</feature>
<dbReference type="Proteomes" id="UP001497623">
    <property type="component" value="Unassembled WGS sequence"/>
</dbReference>
<comment type="caution">
    <text evidence="2">The sequence shown here is derived from an EMBL/GenBank/DDBJ whole genome shotgun (WGS) entry which is preliminary data.</text>
</comment>
<organism evidence="2 3">
    <name type="scientific">Meganyctiphanes norvegica</name>
    <name type="common">Northern krill</name>
    <name type="synonym">Thysanopoda norvegica</name>
    <dbReference type="NCBI Taxonomy" id="48144"/>
    <lineage>
        <taxon>Eukaryota</taxon>
        <taxon>Metazoa</taxon>
        <taxon>Ecdysozoa</taxon>
        <taxon>Arthropoda</taxon>
        <taxon>Crustacea</taxon>
        <taxon>Multicrustacea</taxon>
        <taxon>Malacostraca</taxon>
        <taxon>Eumalacostraca</taxon>
        <taxon>Eucarida</taxon>
        <taxon>Euphausiacea</taxon>
        <taxon>Euphausiidae</taxon>
        <taxon>Meganyctiphanes</taxon>
    </lineage>
</organism>
<name>A0AAV2Q093_MEGNR</name>
<feature type="non-terminal residue" evidence="2">
    <location>
        <position position="189"/>
    </location>
</feature>
<evidence type="ECO:0000256" key="1">
    <source>
        <dbReference type="SAM" id="MobiDB-lite"/>
    </source>
</evidence>
<accession>A0AAV2Q093</accession>
<reference evidence="2 3" key="1">
    <citation type="submission" date="2024-05" db="EMBL/GenBank/DDBJ databases">
        <authorList>
            <person name="Wallberg A."/>
        </authorList>
    </citation>
    <scope>NUCLEOTIDE SEQUENCE [LARGE SCALE GENOMIC DNA]</scope>
</reference>
<dbReference type="EMBL" id="CAXKWB010002300">
    <property type="protein sequence ID" value="CAL4066554.1"/>
    <property type="molecule type" value="Genomic_DNA"/>
</dbReference>
<dbReference type="AlphaFoldDB" id="A0AAV2Q093"/>
<keyword evidence="3" id="KW-1185">Reference proteome</keyword>